<dbReference type="AlphaFoldDB" id="A0AAD8EFK4"/>
<proteinExistence type="predicted"/>
<evidence type="ECO:0000313" key="2">
    <source>
        <dbReference type="Proteomes" id="UP001233999"/>
    </source>
</evidence>
<evidence type="ECO:0000313" key="1">
    <source>
        <dbReference type="EMBL" id="KAJ9588700.1"/>
    </source>
</evidence>
<reference evidence="1" key="1">
    <citation type="journal article" date="2023" name="IScience">
        <title>Live-bearing cockroach genome reveals convergent evolutionary mechanisms linked to viviparity in insects and beyond.</title>
        <authorList>
            <person name="Fouks B."/>
            <person name="Harrison M.C."/>
            <person name="Mikhailova A.A."/>
            <person name="Marchal E."/>
            <person name="English S."/>
            <person name="Carruthers M."/>
            <person name="Jennings E.C."/>
            <person name="Chiamaka E.L."/>
            <person name="Frigard R.A."/>
            <person name="Pippel M."/>
            <person name="Attardo G.M."/>
            <person name="Benoit J.B."/>
            <person name="Bornberg-Bauer E."/>
            <person name="Tobe S.S."/>
        </authorList>
    </citation>
    <scope>NUCLEOTIDE SEQUENCE</scope>
    <source>
        <strain evidence="1">Stay&amp;Tobe</strain>
    </source>
</reference>
<dbReference type="Proteomes" id="UP001233999">
    <property type="component" value="Unassembled WGS sequence"/>
</dbReference>
<sequence>MIEVSTLPTRNKSTHCYKYWLAEKHLLSIANDCDASTARVATILQTAATSFIIYYQTYELSARPSPSISRQ</sequence>
<dbReference type="EMBL" id="JASPKZ010005316">
    <property type="protein sequence ID" value="KAJ9588700.1"/>
    <property type="molecule type" value="Genomic_DNA"/>
</dbReference>
<comment type="caution">
    <text evidence="1">The sequence shown here is derived from an EMBL/GenBank/DDBJ whole genome shotgun (WGS) entry which is preliminary data.</text>
</comment>
<accession>A0AAD8EFK4</accession>
<name>A0AAD8EFK4_DIPPU</name>
<protein>
    <submittedName>
        <fullName evidence="1">Uncharacterized protein</fullName>
    </submittedName>
</protein>
<gene>
    <name evidence="1" type="ORF">L9F63_017992</name>
</gene>
<keyword evidence="2" id="KW-1185">Reference proteome</keyword>
<organism evidence="1 2">
    <name type="scientific">Diploptera punctata</name>
    <name type="common">Pacific beetle cockroach</name>
    <dbReference type="NCBI Taxonomy" id="6984"/>
    <lineage>
        <taxon>Eukaryota</taxon>
        <taxon>Metazoa</taxon>
        <taxon>Ecdysozoa</taxon>
        <taxon>Arthropoda</taxon>
        <taxon>Hexapoda</taxon>
        <taxon>Insecta</taxon>
        <taxon>Pterygota</taxon>
        <taxon>Neoptera</taxon>
        <taxon>Polyneoptera</taxon>
        <taxon>Dictyoptera</taxon>
        <taxon>Blattodea</taxon>
        <taxon>Blaberoidea</taxon>
        <taxon>Blaberidae</taxon>
        <taxon>Diplopterinae</taxon>
        <taxon>Diploptera</taxon>
    </lineage>
</organism>
<reference evidence="1" key="2">
    <citation type="submission" date="2023-05" db="EMBL/GenBank/DDBJ databases">
        <authorList>
            <person name="Fouks B."/>
        </authorList>
    </citation>
    <scope>NUCLEOTIDE SEQUENCE</scope>
    <source>
        <strain evidence="1">Stay&amp;Tobe</strain>
        <tissue evidence="1">Testes</tissue>
    </source>
</reference>